<feature type="domain" description="SGNH hydrolase-type esterase" evidence="1">
    <location>
        <begin position="14"/>
        <end position="187"/>
    </location>
</feature>
<organism evidence="2 3">
    <name type="scientific">Stenomitos frigidus AS-A4</name>
    <dbReference type="NCBI Taxonomy" id="2933935"/>
    <lineage>
        <taxon>Bacteria</taxon>
        <taxon>Bacillati</taxon>
        <taxon>Cyanobacteriota</taxon>
        <taxon>Cyanophyceae</taxon>
        <taxon>Leptolyngbyales</taxon>
        <taxon>Leptolyngbyaceae</taxon>
        <taxon>Stenomitos</taxon>
    </lineage>
</organism>
<comment type="caution">
    <text evidence="2">The sequence shown here is derived from an EMBL/GenBank/DDBJ whole genome shotgun (WGS) entry which is preliminary data.</text>
</comment>
<protein>
    <submittedName>
        <fullName evidence="2">GDSL-type esterase/lipase family protein</fullName>
    </submittedName>
</protein>
<accession>A0ABV0KHG7</accession>
<name>A0ABV0KHG7_9CYAN</name>
<keyword evidence="3" id="KW-1185">Reference proteome</keyword>
<dbReference type="InterPro" id="IPR036514">
    <property type="entry name" value="SGNH_hydro_sf"/>
</dbReference>
<evidence type="ECO:0000313" key="3">
    <source>
        <dbReference type="Proteomes" id="UP001476950"/>
    </source>
</evidence>
<evidence type="ECO:0000313" key="2">
    <source>
        <dbReference type="EMBL" id="MEP1058684.1"/>
    </source>
</evidence>
<reference evidence="2 3" key="1">
    <citation type="submission" date="2022-04" db="EMBL/GenBank/DDBJ databases">
        <title>Positive selection, recombination, and allopatry shape intraspecific diversity of widespread and dominant cyanobacteria.</title>
        <authorList>
            <person name="Wei J."/>
            <person name="Shu W."/>
            <person name="Hu C."/>
        </authorList>
    </citation>
    <scope>NUCLEOTIDE SEQUENCE [LARGE SCALE GENOMIC DNA]</scope>
    <source>
        <strain evidence="2 3">AS-A4</strain>
    </source>
</reference>
<dbReference type="RefSeq" id="WP_190447362.1">
    <property type="nucleotide sequence ID" value="NZ_JAMPLM010000006.1"/>
</dbReference>
<evidence type="ECO:0000259" key="1">
    <source>
        <dbReference type="Pfam" id="PF13472"/>
    </source>
</evidence>
<proteinExistence type="predicted"/>
<dbReference type="Proteomes" id="UP001476950">
    <property type="component" value="Unassembled WGS sequence"/>
</dbReference>
<dbReference type="SUPFAM" id="SSF52266">
    <property type="entry name" value="SGNH hydrolase"/>
    <property type="match status" value="1"/>
</dbReference>
<sequence>MIIEEPNRDVRICFVGESFVNGTGDRTHLGWTGRLCQALSQRGDRITYYNLGIRRETTTELLARWQQDCDRRLPPGCHHRVVFSFGVNDTTLENGSTRVTLVQSLANARQILSVAQQTYPILMVGPAAIADKAQNVRINELSVHFAHLCETLNVPYLHIFTSLSQSATWMQEVEAGDGAHPDAAGYAELACLVQKWSAWKAFNFL</sequence>
<dbReference type="Pfam" id="PF13472">
    <property type="entry name" value="Lipase_GDSL_2"/>
    <property type="match status" value="1"/>
</dbReference>
<dbReference type="Gene3D" id="3.40.50.1110">
    <property type="entry name" value="SGNH hydrolase"/>
    <property type="match status" value="1"/>
</dbReference>
<dbReference type="InterPro" id="IPR013830">
    <property type="entry name" value="SGNH_hydro"/>
</dbReference>
<dbReference type="EMBL" id="JAMPLM010000006">
    <property type="protein sequence ID" value="MEP1058684.1"/>
    <property type="molecule type" value="Genomic_DNA"/>
</dbReference>
<gene>
    <name evidence="2" type="ORF">NDI38_09560</name>
</gene>